<accession>A0A2K2FW56</accession>
<evidence type="ECO:0000256" key="1">
    <source>
        <dbReference type="SAM" id="MobiDB-lite"/>
    </source>
</evidence>
<protein>
    <submittedName>
        <fullName evidence="2">Uncharacterized protein</fullName>
    </submittedName>
</protein>
<dbReference type="Proteomes" id="UP000236327">
    <property type="component" value="Unassembled WGS sequence"/>
</dbReference>
<feature type="region of interest" description="Disordered" evidence="1">
    <location>
        <begin position="1"/>
        <end position="47"/>
    </location>
</feature>
<name>A0A2K2FW56_9SPHN</name>
<keyword evidence="3" id="KW-1185">Reference proteome</keyword>
<dbReference type="EMBL" id="LYMM01000062">
    <property type="protein sequence ID" value="PNU03027.1"/>
    <property type="molecule type" value="Genomic_DNA"/>
</dbReference>
<evidence type="ECO:0000313" key="3">
    <source>
        <dbReference type="Proteomes" id="UP000236327"/>
    </source>
</evidence>
<dbReference type="AlphaFoldDB" id="A0A2K2FW56"/>
<reference evidence="2 3" key="1">
    <citation type="submission" date="2016-05" db="EMBL/GenBank/DDBJ databases">
        <title>Complete genome sequence of Novosphingobium guangzhouense SA925(T).</title>
        <authorList>
            <person name="Sha S."/>
        </authorList>
    </citation>
    <scope>NUCLEOTIDE SEQUENCE [LARGE SCALE GENOMIC DNA]</scope>
    <source>
        <strain evidence="2 3">SA925</strain>
    </source>
</reference>
<gene>
    <name evidence="2" type="ORF">A8V01_07490</name>
</gene>
<evidence type="ECO:0000313" key="2">
    <source>
        <dbReference type="EMBL" id="PNU03027.1"/>
    </source>
</evidence>
<proteinExistence type="predicted"/>
<organism evidence="2 3">
    <name type="scientific">Novosphingobium guangzhouense</name>
    <dbReference type="NCBI Taxonomy" id="1850347"/>
    <lineage>
        <taxon>Bacteria</taxon>
        <taxon>Pseudomonadati</taxon>
        <taxon>Pseudomonadota</taxon>
        <taxon>Alphaproteobacteria</taxon>
        <taxon>Sphingomonadales</taxon>
        <taxon>Sphingomonadaceae</taxon>
        <taxon>Novosphingobium</taxon>
    </lineage>
</organism>
<sequence length="163" mass="16727">MAITALPGCVPAPPKASAPPAAPTSAPQPRPALAPAPPPPANWRDAAQTPGEWTYASNGTASGATFGNGQFIVQCDAGRTITLLRAGQPTSGPVAMSIATSAGVRPLAATSTPRGAVVTMSARDSSLDWMAFSRGRFAVIVTGQPTLYLPSWTEISRVIEDCR</sequence>
<comment type="caution">
    <text evidence="2">The sequence shown here is derived from an EMBL/GenBank/DDBJ whole genome shotgun (WGS) entry which is preliminary data.</text>
</comment>
<feature type="compositionally biased region" description="Pro residues" evidence="1">
    <location>
        <begin position="10"/>
        <end position="41"/>
    </location>
</feature>
<dbReference type="OrthoDB" id="7629232at2"/>